<dbReference type="AlphaFoldDB" id="A0AAU9R7A2"/>
<dbReference type="InterPro" id="IPR033562">
    <property type="entry name" value="PLPL"/>
</dbReference>
<dbReference type="CDD" id="cd07224">
    <property type="entry name" value="Pat_like"/>
    <property type="match status" value="1"/>
</dbReference>
<evidence type="ECO:0000256" key="1">
    <source>
        <dbReference type="ARBA" id="ARBA00023098"/>
    </source>
</evidence>
<dbReference type="PROSITE" id="PS51635">
    <property type="entry name" value="PNPLA"/>
    <property type="match status" value="1"/>
</dbReference>
<comment type="function">
    <text evidence="3">Lipolytic acyl hydrolase (LAH).</text>
</comment>
<dbReference type="Proteomes" id="UP000836841">
    <property type="component" value="Chromosome 1"/>
</dbReference>
<sequence>MATSLLPRPFISLRTSKSYHLPSRIFSLRLSCSSSSDGSTGNQQISSSSPEKRSFAVATGDMFIGIASRLLKFSNQRTSPSPPIDDGDRIGTVIEDEIDPAMIWEQRVKDVEAEKERRVITSPGFSFSAAGLLFPYHLGVAQLLIEKGYIKETTPLAGASAGAIVCAVITSGSSMREALEATKVLADDCRRNGTAFRLGAVLRDSMEKLLPDDIHIRSNGRVRVAITQVLWRPRGLLVDQFDSKSDLINAVFTSAFIPGYLAPRPATMFRNRLCVDGGLTLFMPPTAAAKTVRVCAFSASSFKLKGIGICPDCNPLNRATSRQLLNWALEPAEDEVLEMLFDLGYADAATWAELNPVEELVYDDTPSSQEVQAS</sequence>
<dbReference type="GO" id="GO:0055088">
    <property type="term" value="P:lipid homeostasis"/>
    <property type="evidence" value="ECO:0007669"/>
    <property type="project" value="TreeGrafter"/>
</dbReference>
<reference evidence="5 6" key="1">
    <citation type="submission" date="2022-03" db="EMBL/GenBank/DDBJ databases">
        <authorList>
            <person name="Nunn A."/>
            <person name="Chopra R."/>
            <person name="Nunn A."/>
            <person name="Contreras Garrido A."/>
        </authorList>
    </citation>
    <scope>NUCLEOTIDE SEQUENCE [LARGE SCALE GENOMIC DNA]</scope>
</reference>
<dbReference type="InterPro" id="IPR016035">
    <property type="entry name" value="Acyl_Trfase/lysoPLipase"/>
</dbReference>
<dbReference type="GO" id="GO:0005811">
    <property type="term" value="C:lipid droplet"/>
    <property type="evidence" value="ECO:0007669"/>
    <property type="project" value="TreeGrafter"/>
</dbReference>
<dbReference type="PANTHER" id="PTHR12406">
    <property type="entry name" value="CALCIUM-INDEPENDENT PHOSPHOLIPASE A2 IPLA2 -RELATED"/>
    <property type="match status" value="1"/>
</dbReference>
<accession>A0AAU9R7A2</accession>
<evidence type="ECO:0000313" key="6">
    <source>
        <dbReference type="Proteomes" id="UP000836841"/>
    </source>
</evidence>
<evidence type="ECO:0000259" key="4">
    <source>
        <dbReference type="PROSITE" id="PS51635"/>
    </source>
</evidence>
<feature type="active site" description="Nucleophile" evidence="2">
    <location>
        <position position="160"/>
    </location>
</feature>
<protein>
    <recommendedName>
        <fullName evidence="3">Patatin</fullName>
        <ecNumber evidence="3">3.1.1.-</ecNumber>
    </recommendedName>
</protein>
<evidence type="ECO:0000313" key="5">
    <source>
        <dbReference type="EMBL" id="CAH2035129.1"/>
    </source>
</evidence>
<keyword evidence="2 3" id="KW-0378">Hydrolase</keyword>
<organism evidence="5 6">
    <name type="scientific">Thlaspi arvense</name>
    <name type="common">Field penny-cress</name>
    <dbReference type="NCBI Taxonomy" id="13288"/>
    <lineage>
        <taxon>Eukaryota</taxon>
        <taxon>Viridiplantae</taxon>
        <taxon>Streptophyta</taxon>
        <taxon>Embryophyta</taxon>
        <taxon>Tracheophyta</taxon>
        <taxon>Spermatophyta</taxon>
        <taxon>Magnoliopsida</taxon>
        <taxon>eudicotyledons</taxon>
        <taxon>Gunneridae</taxon>
        <taxon>Pentapetalae</taxon>
        <taxon>rosids</taxon>
        <taxon>malvids</taxon>
        <taxon>Brassicales</taxon>
        <taxon>Brassicaceae</taxon>
        <taxon>Thlaspideae</taxon>
        <taxon>Thlaspi</taxon>
    </lineage>
</organism>
<dbReference type="GO" id="GO:0016020">
    <property type="term" value="C:membrane"/>
    <property type="evidence" value="ECO:0007669"/>
    <property type="project" value="TreeGrafter"/>
</dbReference>
<dbReference type="EC" id="3.1.1.-" evidence="3"/>
<dbReference type="InterPro" id="IPR002641">
    <property type="entry name" value="PNPLA_dom"/>
</dbReference>
<dbReference type="EMBL" id="OU466857">
    <property type="protein sequence ID" value="CAH2035129.1"/>
    <property type="molecule type" value="Genomic_DNA"/>
</dbReference>
<feature type="active site" description="Proton acceptor" evidence="2">
    <location>
        <position position="276"/>
    </location>
</feature>
<dbReference type="GO" id="GO:0005737">
    <property type="term" value="C:cytoplasm"/>
    <property type="evidence" value="ECO:0007669"/>
    <property type="project" value="TreeGrafter"/>
</dbReference>
<feature type="domain" description="PNPLA" evidence="4">
    <location>
        <begin position="125"/>
        <end position="290"/>
    </location>
</feature>
<keyword evidence="6" id="KW-1185">Reference proteome</keyword>
<comment type="domain">
    <text evidence="3">The nitrogen atoms of the two glycine residues in the GGXR motif define the oxyanion hole, and stabilize the oxyanion that forms during the nucleophilic attack by the catalytic serine during substrate cleavage.</text>
</comment>
<gene>
    <name evidence="5" type="ORF">TAV2_LOCUS2830</name>
</gene>
<dbReference type="SUPFAM" id="SSF52151">
    <property type="entry name" value="FabD/lysophospholipase-like"/>
    <property type="match status" value="1"/>
</dbReference>
<comment type="caution">
    <text evidence="2">Lacks conserved residue(s) required for the propagation of feature annotation.</text>
</comment>
<name>A0AAU9R7A2_THLAR</name>
<feature type="short sequence motif" description="DGA/G" evidence="2">
    <location>
        <begin position="276"/>
        <end position="278"/>
    </location>
</feature>
<evidence type="ECO:0000256" key="2">
    <source>
        <dbReference type="PROSITE-ProRule" id="PRU01161"/>
    </source>
</evidence>
<dbReference type="GO" id="GO:0019433">
    <property type="term" value="P:triglyceride catabolic process"/>
    <property type="evidence" value="ECO:0007669"/>
    <property type="project" value="TreeGrafter"/>
</dbReference>
<feature type="short sequence motif" description="GXSXG" evidence="2">
    <location>
        <begin position="158"/>
        <end position="162"/>
    </location>
</feature>
<keyword evidence="1 2" id="KW-0443">Lipid metabolism</keyword>
<dbReference type="PANTHER" id="PTHR12406:SF7">
    <property type="entry name" value="PATATIN-LIKE PHOSPHOLIPASE DOMAIN-CONTAINING PROTEIN 4"/>
    <property type="match status" value="1"/>
</dbReference>
<dbReference type="FunFam" id="3.40.1090.10:FF:000028">
    <property type="entry name" value="Patatin"/>
    <property type="match status" value="1"/>
</dbReference>
<keyword evidence="2 3" id="KW-0442">Lipid degradation</keyword>
<dbReference type="GO" id="GO:0004806">
    <property type="term" value="F:triacylglycerol lipase activity"/>
    <property type="evidence" value="ECO:0007669"/>
    <property type="project" value="TreeGrafter"/>
</dbReference>
<dbReference type="Gene3D" id="3.40.1090.10">
    <property type="entry name" value="Cytosolic phospholipase A2 catalytic domain"/>
    <property type="match status" value="1"/>
</dbReference>
<evidence type="ECO:0000256" key="3">
    <source>
        <dbReference type="RuleBase" id="RU361262"/>
    </source>
</evidence>
<comment type="similarity">
    <text evidence="3">Belongs to the patatin family.</text>
</comment>
<proteinExistence type="inferred from homology"/>
<dbReference type="Pfam" id="PF01734">
    <property type="entry name" value="Patatin"/>
    <property type="match status" value="1"/>
</dbReference>